<evidence type="ECO:0000256" key="3">
    <source>
        <dbReference type="SAM" id="MobiDB-lite"/>
    </source>
</evidence>
<organism evidence="6 7">
    <name type="scientific">Emericella nidulans (strain FGSC A4 / ATCC 38163 / CBS 112.46 / NRRL 194 / M139)</name>
    <name type="common">Aspergillus nidulans</name>
    <dbReference type="NCBI Taxonomy" id="227321"/>
    <lineage>
        <taxon>Eukaryota</taxon>
        <taxon>Fungi</taxon>
        <taxon>Dikarya</taxon>
        <taxon>Ascomycota</taxon>
        <taxon>Pezizomycotina</taxon>
        <taxon>Eurotiomycetes</taxon>
        <taxon>Eurotiomycetidae</taxon>
        <taxon>Eurotiales</taxon>
        <taxon>Aspergillaceae</taxon>
        <taxon>Aspergillus</taxon>
        <taxon>Aspergillus subgen. Nidulantes</taxon>
    </lineage>
</organism>
<dbReference type="PANTHER" id="PTHR43719:SF60">
    <property type="entry name" value="HISTIDINE KINASE G2"/>
    <property type="match status" value="1"/>
</dbReference>
<evidence type="ECO:0000256" key="2">
    <source>
        <dbReference type="PROSITE-ProRule" id="PRU00169"/>
    </source>
</evidence>
<dbReference type="Gene3D" id="3.30.450.20">
    <property type="entry name" value="PAS domain"/>
    <property type="match status" value="1"/>
</dbReference>
<dbReference type="InterPro" id="IPR001789">
    <property type="entry name" value="Sig_transdc_resp-reg_receiver"/>
</dbReference>
<evidence type="ECO:0000259" key="5">
    <source>
        <dbReference type="PROSITE" id="PS50110"/>
    </source>
</evidence>
<evidence type="ECO:0000256" key="1">
    <source>
        <dbReference type="ARBA" id="ARBA00022553"/>
    </source>
</evidence>
<dbReference type="SUPFAM" id="SSF52172">
    <property type="entry name" value="CheY-like"/>
    <property type="match status" value="1"/>
</dbReference>
<dbReference type="PANTHER" id="PTHR43719">
    <property type="entry name" value="TWO-COMPONENT HISTIDINE KINASE"/>
    <property type="match status" value="1"/>
</dbReference>
<dbReference type="PROSITE" id="PS50109">
    <property type="entry name" value="HIS_KIN"/>
    <property type="match status" value="1"/>
</dbReference>
<dbReference type="SUPFAM" id="SSF55874">
    <property type="entry name" value="ATPase domain of HSP90 chaperone/DNA topoisomerase II/histidine kinase"/>
    <property type="match status" value="1"/>
</dbReference>
<gene>
    <name evidence="6" type="ORF">ANIA_07945</name>
</gene>
<dbReference type="InterPro" id="IPR036097">
    <property type="entry name" value="HisK_dim/P_sf"/>
</dbReference>
<dbReference type="InterPro" id="IPR011006">
    <property type="entry name" value="CheY-like_superfamily"/>
</dbReference>
<keyword evidence="6" id="KW-0418">Kinase</keyword>
<dbReference type="Gene3D" id="1.10.287.130">
    <property type="match status" value="1"/>
</dbReference>
<dbReference type="VEuPathDB" id="FungiDB:AN7945"/>
<dbReference type="EMBL" id="BN001302">
    <property type="protein sequence ID" value="CBF73574.1"/>
    <property type="molecule type" value="Genomic_DNA"/>
</dbReference>
<dbReference type="OMA" id="FRIPEIW"/>
<dbReference type="SUPFAM" id="SSF55785">
    <property type="entry name" value="PYP-like sensor domain (PAS domain)"/>
    <property type="match status" value="1"/>
</dbReference>
<dbReference type="SMART" id="SM00387">
    <property type="entry name" value="HATPase_c"/>
    <property type="match status" value="1"/>
</dbReference>
<dbReference type="Proteomes" id="UP000000560">
    <property type="component" value="Chromosome II"/>
</dbReference>
<dbReference type="InterPro" id="IPR050956">
    <property type="entry name" value="2C_system_His_kinase"/>
</dbReference>
<dbReference type="InterPro" id="IPR000014">
    <property type="entry name" value="PAS"/>
</dbReference>
<dbReference type="InterPro" id="IPR003661">
    <property type="entry name" value="HisK_dim/P_dom"/>
</dbReference>
<name>C8V580_EMENI</name>
<dbReference type="CDD" id="cd17546">
    <property type="entry name" value="REC_hyHK_CKI1_RcsC-like"/>
    <property type="match status" value="1"/>
</dbReference>
<proteinExistence type="predicted"/>
<accession>C8V580</accession>
<dbReference type="HOGENOM" id="CLU_000445_114_15_1"/>
<dbReference type="CDD" id="cd00082">
    <property type="entry name" value="HisKA"/>
    <property type="match status" value="1"/>
</dbReference>
<evidence type="ECO:0000313" key="7">
    <source>
        <dbReference type="Proteomes" id="UP000000560"/>
    </source>
</evidence>
<dbReference type="InterPro" id="IPR036890">
    <property type="entry name" value="HATPase_C_sf"/>
</dbReference>
<dbReference type="RefSeq" id="XP_681214.2">
    <property type="nucleotide sequence ID" value="XM_676122.2"/>
</dbReference>
<dbReference type="PRINTS" id="PR00344">
    <property type="entry name" value="BCTRLSENSOR"/>
</dbReference>
<dbReference type="Pfam" id="PF00072">
    <property type="entry name" value="Response_reg"/>
    <property type="match status" value="1"/>
</dbReference>
<dbReference type="eggNOG" id="KOG0519">
    <property type="taxonomic scope" value="Eukaryota"/>
</dbReference>
<dbReference type="InterPro" id="IPR004358">
    <property type="entry name" value="Sig_transdc_His_kin-like_C"/>
</dbReference>
<dbReference type="CDD" id="cd16922">
    <property type="entry name" value="HATPase_EvgS-ArcB-TorS-like"/>
    <property type="match status" value="1"/>
</dbReference>
<dbReference type="InterPro" id="IPR005467">
    <property type="entry name" value="His_kinase_dom"/>
</dbReference>
<feature type="region of interest" description="Disordered" evidence="3">
    <location>
        <begin position="457"/>
        <end position="489"/>
    </location>
</feature>
<keyword evidence="6" id="KW-0808">Transferase</keyword>
<dbReference type="SMART" id="SM00388">
    <property type="entry name" value="HisKA"/>
    <property type="match status" value="1"/>
</dbReference>
<dbReference type="InterPro" id="IPR035965">
    <property type="entry name" value="PAS-like_dom_sf"/>
</dbReference>
<dbReference type="PROSITE" id="PS50110">
    <property type="entry name" value="RESPONSE_REGULATORY"/>
    <property type="match status" value="1"/>
</dbReference>
<keyword evidence="7" id="KW-1185">Reference proteome</keyword>
<sequence length="659" mass="73609">MATQGHGTICGQQLADTLPVGVAVVNPSDEIVFKNRRFQELTAGHLTVGLDCLAQGVNADDYEQLADAYRASLRLRAEIRREYRVKNHTEEWRAMSLTPLKDKDLDQFGLGDKGGSICMISDITPEKTAELLQRKIADDAEERKQQQERFIDMISHEVRNPLSAILHCAEDIMDVVAEDVPEDAKAQMARIAEAAQTINLCVAHQKKIIDDVLIFSKLDASMLTLSPRQVQPKSHVATLLTMFKPELRKQRIDFRYQLDRSYADQGLDWVLADLDKMGQVLINLVSNAIKFTAQAEGERTIRVSMGASKCRPPSYPPNVVFFEPNEEALKLDSTQDPEWGHGETAYIMLAVKDTGIGISDQQQKMLFERFKQATPRTERIYGGYGLGLNISRRLCHMHGGDIGVSAKEGEGSTFGFFFSVRLSSEEHPQSSVVSNREASPVDELCYQINELNSKIPDVRNDTSMADFDEKPTVQQVNEVTNTPSDERKQHSLKLAKEVDENPGSSTDAQKWGSNVDEFASNQEPGAIATMSKLVKGPRVLFVEDNVINQKVVCRKLRVSGFEVTTANNGQEALGLWDSDKFDCILMDQEMPVMDGNTATREIRAMEKEKGSHIPILGVTANVRQDQQADMLNAGMDGIIHKPYKMHELCEKIHDMLPEA</sequence>
<dbReference type="SUPFAM" id="SSF47384">
    <property type="entry name" value="Homodimeric domain of signal transducing histidine kinase"/>
    <property type="match status" value="1"/>
</dbReference>
<dbReference type="KEGG" id="ani:ANIA_07945"/>
<dbReference type="Gene3D" id="3.30.565.10">
    <property type="entry name" value="Histidine kinase-like ATPase, C-terminal domain"/>
    <property type="match status" value="1"/>
</dbReference>
<dbReference type="Pfam" id="PF02518">
    <property type="entry name" value="HATPase_c"/>
    <property type="match status" value="1"/>
</dbReference>
<dbReference type="OrthoDB" id="303614at2759"/>
<protein>
    <submittedName>
        <fullName evidence="6">Uncharacterized protein</fullName>
    </submittedName>
</protein>
<dbReference type="GeneID" id="2868968"/>
<evidence type="ECO:0000313" key="6">
    <source>
        <dbReference type="EMBL" id="CBF73574.1"/>
    </source>
</evidence>
<dbReference type="CDD" id="cd00130">
    <property type="entry name" value="PAS"/>
    <property type="match status" value="1"/>
</dbReference>
<feature type="domain" description="Histidine kinase" evidence="4">
    <location>
        <begin position="153"/>
        <end position="422"/>
    </location>
</feature>
<feature type="domain" description="Response regulatory" evidence="5">
    <location>
        <begin position="538"/>
        <end position="656"/>
    </location>
</feature>
<feature type="modified residue" description="4-aspartylphosphate" evidence="2">
    <location>
        <position position="587"/>
    </location>
</feature>
<reference evidence="7" key="1">
    <citation type="journal article" date="2005" name="Nature">
        <title>Sequencing of Aspergillus nidulans and comparative analysis with A. fumigatus and A. oryzae.</title>
        <authorList>
            <person name="Galagan J.E."/>
            <person name="Calvo S.E."/>
            <person name="Cuomo C."/>
            <person name="Ma L.J."/>
            <person name="Wortman J.R."/>
            <person name="Batzoglou S."/>
            <person name="Lee S.I."/>
            <person name="Basturkmen M."/>
            <person name="Spevak C.C."/>
            <person name="Clutterbuck J."/>
            <person name="Kapitonov V."/>
            <person name="Jurka J."/>
            <person name="Scazzocchio C."/>
            <person name="Farman M."/>
            <person name="Butler J."/>
            <person name="Purcell S."/>
            <person name="Harris S."/>
            <person name="Braus G.H."/>
            <person name="Draht O."/>
            <person name="Busch S."/>
            <person name="D'Enfert C."/>
            <person name="Bouchier C."/>
            <person name="Goldman G.H."/>
            <person name="Bell-Pedersen D."/>
            <person name="Griffiths-Jones S."/>
            <person name="Doonan J.H."/>
            <person name="Yu J."/>
            <person name="Vienken K."/>
            <person name="Pain A."/>
            <person name="Freitag M."/>
            <person name="Selker E.U."/>
            <person name="Archer D.B."/>
            <person name="Penalva M.A."/>
            <person name="Oakley B.R."/>
            <person name="Momany M."/>
            <person name="Tanaka T."/>
            <person name="Kumagai T."/>
            <person name="Asai K."/>
            <person name="Machida M."/>
            <person name="Nierman W.C."/>
            <person name="Denning D.W."/>
            <person name="Caddick M."/>
            <person name="Hynes M."/>
            <person name="Paoletti M."/>
            <person name="Fischer R."/>
            <person name="Miller B."/>
            <person name="Dyer P."/>
            <person name="Sachs M.S."/>
            <person name="Osmani S.A."/>
            <person name="Birren B.W."/>
        </authorList>
    </citation>
    <scope>NUCLEOTIDE SEQUENCE [LARGE SCALE GENOMIC DNA]</scope>
    <source>
        <strain evidence="7">FGSC A4 / ATCC 38163 / CBS 112.46 / NRRL 194 / M139</strain>
    </source>
</reference>
<feature type="compositionally biased region" description="Polar residues" evidence="3">
    <location>
        <begin position="472"/>
        <end position="483"/>
    </location>
</feature>
<keyword evidence="1 2" id="KW-0597">Phosphoprotein</keyword>
<dbReference type="Pfam" id="PF00512">
    <property type="entry name" value="HisKA"/>
    <property type="match status" value="1"/>
</dbReference>
<dbReference type="SMART" id="SM00448">
    <property type="entry name" value="REC"/>
    <property type="match status" value="1"/>
</dbReference>
<evidence type="ECO:0000259" key="4">
    <source>
        <dbReference type="PROSITE" id="PS50109"/>
    </source>
</evidence>
<dbReference type="InParanoid" id="C8V580"/>
<reference evidence="7" key="2">
    <citation type="journal article" date="2009" name="Fungal Genet. Biol.">
        <title>The 2008 update of the Aspergillus nidulans genome annotation: a community effort.</title>
        <authorList>
            <person name="Wortman J.R."/>
            <person name="Gilsenan J.M."/>
            <person name="Joardar V."/>
            <person name="Deegan J."/>
            <person name="Clutterbuck J."/>
            <person name="Andersen M.R."/>
            <person name="Archer D."/>
            <person name="Bencina M."/>
            <person name="Braus G."/>
            <person name="Coutinho P."/>
            <person name="von Dohren H."/>
            <person name="Doonan J."/>
            <person name="Driessen A.J."/>
            <person name="Durek P."/>
            <person name="Espeso E."/>
            <person name="Fekete E."/>
            <person name="Flipphi M."/>
            <person name="Estrada C.G."/>
            <person name="Geysens S."/>
            <person name="Goldman G."/>
            <person name="de Groot P.W."/>
            <person name="Hansen K."/>
            <person name="Harris S.D."/>
            <person name="Heinekamp T."/>
            <person name="Helmstaedt K."/>
            <person name="Henrissat B."/>
            <person name="Hofmann G."/>
            <person name="Homan T."/>
            <person name="Horio T."/>
            <person name="Horiuchi H."/>
            <person name="James S."/>
            <person name="Jones M."/>
            <person name="Karaffa L."/>
            <person name="Karanyi Z."/>
            <person name="Kato M."/>
            <person name="Keller N."/>
            <person name="Kelly D.E."/>
            <person name="Kiel J.A."/>
            <person name="Kim J.M."/>
            <person name="van der Klei I.J."/>
            <person name="Klis F.M."/>
            <person name="Kovalchuk A."/>
            <person name="Krasevec N."/>
            <person name="Kubicek C.P."/>
            <person name="Liu B."/>
            <person name="Maccabe A."/>
            <person name="Meyer V."/>
            <person name="Mirabito P."/>
            <person name="Miskei M."/>
            <person name="Mos M."/>
            <person name="Mullins J."/>
            <person name="Nelson D.R."/>
            <person name="Nielsen J."/>
            <person name="Oakley B.R."/>
            <person name="Osmani S.A."/>
            <person name="Pakula T."/>
            <person name="Paszewski A."/>
            <person name="Paulsen I."/>
            <person name="Pilsyk S."/>
            <person name="Pocsi I."/>
            <person name="Punt P.J."/>
            <person name="Ram A.F."/>
            <person name="Ren Q."/>
            <person name="Robellet X."/>
            <person name="Robson G."/>
            <person name="Seiboth B."/>
            <person name="van Solingen P."/>
            <person name="Specht T."/>
            <person name="Sun J."/>
            <person name="Taheri-Talesh N."/>
            <person name="Takeshita N."/>
            <person name="Ussery D."/>
            <person name="vanKuyk P.A."/>
            <person name="Visser H."/>
            <person name="van de Vondervoort P.J."/>
            <person name="de Vries R.P."/>
            <person name="Walton J."/>
            <person name="Xiang X."/>
            <person name="Xiong Y."/>
            <person name="Zeng A.P."/>
            <person name="Brandt B.W."/>
            <person name="Cornell M.J."/>
            <person name="van den Hondel C.A."/>
            <person name="Visser J."/>
            <person name="Oliver S.G."/>
            <person name="Turner G."/>
        </authorList>
    </citation>
    <scope>GENOME REANNOTATION</scope>
    <source>
        <strain evidence="7">FGSC A4 / ATCC 38163 / CBS 112.46 / NRRL 194 / M139</strain>
    </source>
</reference>
<dbReference type="InterPro" id="IPR003594">
    <property type="entry name" value="HATPase_dom"/>
</dbReference>
<dbReference type="GO" id="GO:0000155">
    <property type="term" value="F:phosphorelay sensor kinase activity"/>
    <property type="evidence" value="ECO:0007669"/>
    <property type="project" value="InterPro"/>
</dbReference>
<dbReference type="AlphaFoldDB" id="C8V580"/>
<dbReference type="Gene3D" id="3.40.50.2300">
    <property type="match status" value="1"/>
</dbReference>